<dbReference type="Proteomes" id="UP000268192">
    <property type="component" value="Chromosome"/>
</dbReference>
<dbReference type="GO" id="GO:0006950">
    <property type="term" value="P:response to stress"/>
    <property type="evidence" value="ECO:0007669"/>
    <property type="project" value="TreeGrafter"/>
</dbReference>
<dbReference type="InterPro" id="IPR000835">
    <property type="entry name" value="HTH_MarR-typ"/>
</dbReference>
<gene>
    <name evidence="2" type="ORF">D5400_03160</name>
</gene>
<dbReference type="PANTHER" id="PTHR33164:SF99">
    <property type="entry name" value="MARR FAMILY REGULATORY PROTEIN"/>
    <property type="match status" value="1"/>
</dbReference>
<dbReference type="InterPro" id="IPR036388">
    <property type="entry name" value="WH-like_DNA-bd_sf"/>
</dbReference>
<evidence type="ECO:0000313" key="2">
    <source>
        <dbReference type="EMBL" id="AZN70409.1"/>
    </source>
</evidence>
<protein>
    <submittedName>
        <fullName evidence="2">MarR family transcriptional regulator</fullName>
    </submittedName>
</protein>
<accession>A0A3S9B0E7</accession>
<sequence length="175" mass="19895">MQTRFDKQDRLYQVIRLIRPVHLNIQRTLEAQLEGTGISVAQRDVMEVLHGCGPITVPTATRMLGMKRQFVQRTMTDLIALGMVERRRSSRQSRAYLCKLTEKGERLFETVHHREMALLRQRLGDINITEVIVALRVMARVAAAYEAAAADTLTRDEVPTRLNRDDAPKSALVDG</sequence>
<dbReference type="Gene3D" id="1.10.10.10">
    <property type="entry name" value="Winged helix-like DNA-binding domain superfamily/Winged helix DNA-binding domain"/>
    <property type="match status" value="1"/>
</dbReference>
<dbReference type="PANTHER" id="PTHR33164">
    <property type="entry name" value="TRANSCRIPTIONAL REGULATOR, MARR FAMILY"/>
    <property type="match status" value="1"/>
</dbReference>
<name>A0A3S9B0E7_9HYPH</name>
<dbReference type="SMART" id="SM00347">
    <property type="entry name" value="HTH_MARR"/>
    <property type="match status" value="1"/>
</dbReference>
<dbReference type="KEGG" id="abaw:D5400_03160"/>
<dbReference type="EMBL" id="CP032509">
    <property type="protein sequence ID" value="AZN70409.1"/>
    <property type="molecule type" value="Genomic_DNA"/>
</dbReference>
<dbReference type="InterPro" id="IPR036390">
    <property type="entry name" value="WH_DNA-bd_sf"/>
</dbReference>
<proteinExistence type="predicted"/>
<evidence type="ECO:0000259" key="1">
    <source>
        <dbReference type="PROSITE" id="PS50995"/>
    </source>
</evidence>
<dbReference type="RefSeq" id="WP_126007577.1">
    <property type="nucleotide sequence ID" value="NZ_CP032509.1"/>
</dbReference>
<dbReference type="InterPro" id="IPR039422">
    <property type="entry name" value="MarR/SlyA-like"/>
</dbReference>
<dbReference type="GO" id="GO:0003700">
    <property type="term" value="F:DNA-binding transcription factor activity"/>
    <property type="evidence" value="ECO:0007669"/>
    <property type="project" value="InterPro"/>
</dbReference>
<dbReference type="SUPFAM" id="SSF46785">
    <property type="entry name" value="Winged helix' DNA-binding domain"/>
    <property type="match status" value="1"/>
</dbReference>
<feature type="domain" description="HTH marR-type" evidence="1">
    <location>
        <begin position="8"/>
        <end position="143"/>
    </location>
</feature>
<keyword evidence="3" id="KW-1185">Reference proteome</keyword>
<dbReference type="AlphaFoldDB" id="A0A3S9B0E7"/>
<dbReference type="Pfam" id="PF12802">
    <property type="entry name" value="MarR_2"/>
    <property type="match status" value="1"/>
</dbReference>
<dbReference type="PROSITE" id="PS50995">
    <property type="entry name" value="HTH_MARR_2"/>
    <property type="match status" value="1"/>
</dbReference>
<reference evidence="2 3" key="1">
    <citation type="submission" date="2018-09" db="EMBL/GenBank/DDBJ databases">
        <title>Marinorhizobium profundi gen. nov., sp. nov., isolated from a deep-sea sediment sample from the New Britain Trench and proposal of Marinorhizobiaceae fam. nov. in the order Rhizobiales of the class Alphaproteobacteria.</title>
        <authorList>
            <person name="Cao J."/>
        </authorList>
    </citation>
    <scope>NUCLEOTIDE SEQUENCE [LARGE SCALE GENOMIC DNA]</scope>
    <source>
        <strain evidence="2 3">WS11</strain>
    </source>
</reference>
<dbReference type="OrthoDB" id="5511415at2"/>
<organism evidence="2 3">
    <name type="scientific">Georhizobium profundi</name>
    <dbReference type="NCBI Taxonomy" id="2341112"/>
    <lineage>
        <taxon>Bacteria</taxon>
        <taxon>Pseudomonadati</taxon>
        <taxon>Pseudomonadota</taxon>
        <taxon>Alphaproteobacteria</taxon>
        <taxon>Hyphomicrobiales</taxon>
        <taxon>Rhizobiaceae</taxon>
        <taxon>Georhizobium</taxon>
    </lineage>
</organism>
<evidence type="ECO:0000313" key="3">
    <source>
        <dbReference type="Proteomes" id="UP000268192"/>
    </source>
</evidence>